<name>A0A061AQ42_RHOTO</name>
<protein>
    <submittedName>
        <fullName evidence="1">RHTO0S04e08680g1_1</fullName>
    </submittedName>
</protein>
<sequence>MPTASRKTSADAVVCQTSPLCRLPPDVLHAIFFQTITSQNFIICKQLLPNTLEALYCDVVIRKSQQLACFASSLKIRPANARSVRFLTLGKTIRYDFGQGSPIKWLSDDETHGSGQLPTSISKLEWDGRLSYRPASMVVGIGLLKDLLRILTNVRTLDVTSVPLLASLFAADYLESRPFSKLRSLWLQVDVNQQTREDWDGASLATLARNLRLIPSLGRVGLYYNVDALPVNFLNLEPSFAIAPRSWQIDYLAIRRFRRLGPETAVLFSSLAPTVKTVIIDTMLMHRRLFDDLACLPASISLLSLDLGCACSKEHPTSDWIFPALSSSIEHLVNLEHLHLTGNIVSVETYDAISGLSSLICVSFGAHTALSLPHLLKLIKRVPPSQPKLQNLYVMTCECPSPGPDKQRPNFPSGFGPAEVDTLIKETRKARVKLSGTIYCTTGNCTHKRGKVCPFPRNKSTS</sequence>
<gene>
    <name evidence="1" type="ORF">RHTO0S_04e08680g</name>
</gene>
<dbReference type="SUPFAM" id="SSF52047">
    <property type="entry name" value="RNI-like"/>
    <property type="match status" value="1"/>
</dbReference>
<dbReference type="EMBL" id="LK052939">
    <property type="protein sequence ID" value="CDR39752.1"/>
    <property type="molecule type" value="Genomic_DNA"/>
</dbReference>
<accession>A0A061AQ42</accession>
<proteinExistence type="predicted"/>
<dbReference type="AlphaFoldDB" id="A0A061AQ42"/>
<reference evidence="1" key="1">
    <citation type="journal article" date="2014" name="Genome Announc.">
        <title>Draft genome sequence of Rhodosporidium toruloides CECT1137, an oleaginous yeast of biotechnological interest.</title>
        <authorList>
            <person name="Morin N."/>
            <person name="Calcas X."/>
            <person name="Devillers H."/>
            <person name="Durrens P."/>
            <person name="Sherman D.J."/>
            <person name="Nicaud J.-M."/>
            <person name="Neuveglise C."/>
        </authorList>
    </citation>
    <scope>NUCLEOTIDE SEQUENCE</scope>
    <source>
        <strain evidence="1">CECT1137</strain>
    </source>
</reference>
<dbReference type="OrthoDB" id="2520275at2759"/>
<evidence type="ECO:0000313" key="1">
    <source>
        <dbReference type="EMBL" id="CDR39752.1"/>
    </source>
</evidence>
<organism evidence="1">
    <name type="scientific">Rhodotorula toruloides</name>
    <name type="common">Yeast</name>
    <name type="synonym">Rhodosporidium toruloides</name>
    <dbReference type="NCBI Taxonomy" id="5286"/>
    <lineage>
        <taxon>Eukaryota</taxon>
        <taxon>Fungi</taxon>
        <taxon>Dikarya</taxon>
        <taxon>Basidiomycota</taxon>
        <taxon>Pucciniomycotina</taxon>
        <taxon>Microbotryomycetes</taxon>
        <taxon>Sporidiobolales</taxon>
        <taxon>Sporidiobolaceae</taxon>
        <taxon>Rhodotorula</taxon>
    </lineage>
</organism>